<dbReference type="Gene3D" id="3.40.50.1100">
    <property type="match status" value="2"/>
</dbReference>
<comment type="caution">
    <text evidence="4">The sequence shown here is derived from an EMBL/GenBank/DDBJ whole genome shotgun (WGS) entry which is preliminary data.</text>
</comment>
<dbReference type="InterPro" id="IPR001926">
    <property type="entry name" value="TrpB-like_PALP"/>
</dbReference>
<comment type="cofactor">
    <cofactor evidence="1">
        <name>pyridoxal 5'-phosphate</name>
        <dbReference type="ChEBI" id="CHEBI:597326"/>
    </cofactor>
</comment>
<evidence type="ECO:0000313" key="5">
    <source>
        <dbReference type="Proteomes" id="UP001243757"/>
    </source>
</evidence>
<gene>
    <name evidence="4" type="ORF">QO033_02060</name>
</gene>
<feature type="domain" description="Tryptophan synthase beta chain-like PALP" evidence="3">
    <location>
        <begin position="15"/>
        <end position="303"/>
    </location>
</feature>
<keyword evidence="2" id="KW-0663">Pyridoxal phosphate</keyword>
<dbReference type="InterPro" id="IPR050214">
    <property type="entry name" value="Cys_Synth/Cystath_Beta-Synth"/>
</dbReference>
<dbReference type="PANTHER" id="PTHR10314">
    <property type="entry name" value="CYSTATHIONINE BETA-SYNTHASE"/>
    <property type="match status" value="1"/>
</dbReference>
<reference evidence="4 5" key="1">
    <citation type="submission" date="2023-05" db="EMBL/GenBank/DDBJ databases">
        <title>Pseudodonghicola sp. nov.</title>
        <authorList>
            <person name="Huang J."/>
        </authorList>
    </citation>
    <scope>NUCLEOTIDE SEQUENCE [LARGE SCALE GENOMIC DNA]</scope>
    <source>
        <strain evidence="4 5">IC7</strain>
    </source>
</reference>
<keyword evidence="5" id="KW-1185">Reference proteome</keyword>
<evidence type="ECO:0000259" key="3">
    <source>
        <dbReference type="Pfam" id="PF00291"/>
    </source>
</evidence>
<dbReference type="Pfam" id="PF00291">
    <property type="entry name" value="PALP"/>
    <property type="match status" value="1"/>
</dbReference>
<evidence type="ECO:0000256" key="1">
    <source>
        <dbReference type="ARBA" id="ARBA00001933"/>
    </source>
</evidence>
<dbReference type="EC" id="2.5.1.-" evidence="4"/>
<dbReference type="Proteomes" id="UP001243757">
    <property type="component" value="Unassembled WGS sequence"/>
</dbReference>
<dbReference type="InterPro" id="IPR001216">
    <property type="entry name" value="P-phosphate_BS"/>
</dbReference>
<dbReference type="SUPFAM" id="SSF53686">
    <property type="entry name" value="Tryptophan synthase beta subunit-like PLP-dependent enzymes"/>
    <property type="match status" value="1"/>
</dbReference>
<dbReference type="CDD" id="cd01561">
    <property type="entry name" value="CBS_like"/>
    <property type="match status" value="1"/>
</dbReference>
<dbReference type="PROSITE" id="PS00901">
    <property type="entry name" value="CYS_SYNTHASE"/>
    <property type="match status" value="1"/>
</dbReference>
<evidence type="ECO:0000313" key="4">
    <source>
        <dbReference type="EMBL" id="MDK3016441.1"/>
    </source>
</evidence>
<sequence length="316" mass="33947">MEVTRTAKRKARIMIAIGNTPLVKLSRLTGPDHADIYVKWEGANPTGSMKDRMALSMIEGAERRGELKPGGRVVEYTGGSTGSSLAMVCATRGYKAHFVSSNGFSAEKLQTMRAFGAEVEIVHAEGGVLTADVINRMIARARELTGEPGTFWPDQVNNMDNKLGYHGMAQEILGQLDVSVDAFVMAAGGGGCISGNAEVLKAHNPETEIVAVEPYYVRNVSGGDTSGTHRLEGIGLSFVPKILRLDLIDTVIPVKDEDAYWGARSLARQEGLLGGVTSGANVWAALQKARELGPGKRVVTVIVDTGLRYLNDDLYR</sequence>
<dbReference type="EMBL" id="JASNJD010000001">
    <property type="protein sequence ID" value="MDK3016441.1"/>
    <property type="molecule type" value="Genomic_DNA"/>
</dbReference>
<organism evidence="4 5">
    <name type="scientific">Pseudodonghicola flavimaris</name>
    <dbReference type="NCBI Taxonomy" id="3050036"/>
    <lineage>
        <taxon>Bacteria</taxon>
        <taxon>Pseudomonadati</taxon>
        <taxon>Pseudomonadota</taxon>
        <taxon>Alphaproteobacteria</taxon>
        <taxon>Rhodobacterales</taxon>
        <taxon>Paracoccaceae</taxon>
        <taxon>Pseudodonghicola</taxon>
    </lineage>
</organism>
<protein>
    <submittedName>
        <fullName evidence="4">Cysteine synthase family protein</fullName>
        <ecNumber evidence="4">2.5.1.-</ecNumber>
    </submittedName>
</protein>
<dbReference type="GO" id="GO:0016740">
    <property type="term" value="F:transferase activity"/>
    <property type="evidence" value="ECO:0007669"/>
    <property type="project" value="UniProtKB-KW"/>
</dbReference>
<accession>A0ABT7EVS7</accession>
<evidence type="ECO:0000256" key="2">
    <source>
        <dbReference type="ARBA" id="ARBA00022898"/>
    </source>
</evidence>
<dbReference type="RefSeq" id="WP_284479253.1">
    <property type="nucleotide sequence ID" value="NZ_JASNJD010000001.1"/>
</dbReference>
<name>A0ABT7EVS7_9RHOB</name>
<dbReference type="InterPro" id="IPR036052">
    <property type="entry name" value="TrpB-like_PALP_sf"/>
</dbReference>
<proteinExistence type="predicted"/>
<keyword evidence="4" id="KW-0808">Transferase</keyword>